<evidence type="ECO:0000256" key="1">
    <source>
        <dbReference type="SAM" id="Phobius"/>
    </source>
</evidence>
<accession>A0A1H3DRL5</accession>
<dbReference type="AlphaFoldDB" id="A0A1H3DRL5"/>
<proteinExistence type="predicted"/>
<organism evidence="2 3">
    <name type="scientific">Albimonas donghaensis</name>
    <dbReference type="NCBI Taxonomy" id="356660"/>
    <lineage>
        <taxon>Bacteria</taxon>
        <taxon>Pseudomonadati</taxon>
        <taxon>Pseudomonadota</taxon>
        <taxon>Alphaproteobacteria</taxon>
        <taxon>Rhodobacterales</taxon>
        <taxon>Paracoccaceae</taxon>
        <taxon>Albimonas</taxon>
    </lineage>
</organism>
<reference evidence="2 3" key="1">
    <citation type="submission" date="2016-10" db="EMBL/GenBank/DDBJ databases">
        <authorList>
            <person name="de Groot N.N."/>
        </authorList>
    </citation>
    <scope>NUCLEOTIDE SEQUENCE [LARGE SCALE GENOMIC DNA]</scope>
    <source>
        <strain evidence="2 3">DSM 17890</strain>
    </source>
</reference>
<dbReference type="RefSeq" id="WP_245710638.1">
    <property type="nucleotide sequence ID" value="NZ_FNMZ01000008.1"/>
</dbReference>
<evidence type="ECO:0000313" key="3">
    <source>
        <dbReference type="Proteomes" id="UP000199118"/>
    </source>
</evidence>
<dbReference type="STRING" id="356660.SAMN05444336_108118"/>
<dbReference type="PANTHER" id="PTHR41795">
    <property type="entry name" value="EXOPOLYSACCHARIDE SYNTHESIS PROTEIN"/>
    <property type="match status" value="1"/>
</dbReference>
<feature type="transmembrane region" description="Helical" evidence="1">
    <location>
        <begin position="175"/>
        <end position="194"/>
    </location>
</feature>
<dbReference type="Pfam" id="PF06055">
    <property type="entry name" value="ExoD"/>
    <property type="match status" value="1"/>
</dbReference>
<keyword evidence="1" id="KW-0472">Membrane</keyword>
<dbReference type="EMBL" id="FNMZ01000008">
    <property type="protein sequence ID" value="SDX69065.1"/>
    <property type="molecule type" value="Genomic_DNA"/>
</dbReference>
<dbReference type="PIRSF" id="PIRSF033239">
    <property type="entry name" value="ExoD"/>
    <property type="match status" value="1"/>
</dbReference>
<name>A0A1H3DRL5_9RHOB</name>
<keyword evidence="3" id="KW-1185">Reference proteome</keyword>
<keyword evidence="1" id="KW-1133">Transmembrane helix</keyword>
<keyword evidence="1" id="KW-0812">Transmembrane</keyword>
<dbReference type="PANTHER" id="PTHR41795:SF1">
    <property type="entry name" value="EXOPOLYSACCHARIDE SYNTHESIS PROTEIN"/>
    <property type="match status" value="1"/>
</dbReference>
<dbReference type="InterPro" id="IPR010331">
    <property type="entry name" value="ExoD"/>
</dbReference>
<feature type="transmembrane region" description="Helical" evidence="1">
    <location>
        <begin position="150"/>
        <end position="170"/>
    </location>
</feature>
<protein>
    <submittedName>
        <fullName evidence="2">Uncharacterized conserved protein</fullName>
    </submittedName>
</protein>
<sequence>MAGQAPHAPIGEVLDRLDEAARRDTLSVGDVVAALGDRSMPALLLAPALVVVTPASGIPLLSSICGLSIALIAASALLARPRVWLPRWILNRRTEGRHLREAVAWLRRPAGWVDRRTRPRFPWLFRWPLDRLPLALCLLCGLAMPMLELVPFTSSALGLATALLAISVLVRDGLFASLGIAVVLTAACVPLFVAA</sequence>
<feature type="transmembrane region" description="Helical" evidence="1">
    <location>
        <begin position="58"/>
        <end position="79"/>
    </location>
</feature>
<evidence type="ECO:0000313" key="2">
    <source>
        <dbReference type="EMBL" id="SDX69065.1"/>
    </source>
</evidence>
<dbReference type="Proteomes" id="UP000199118">
    <property type="component" value="Unassembled WGS sequence"/>
</dbReference>
<gene>
    <name evidence="2" type="ORF">SAMN05444336_108118</name>
</gene>